<evidence type="ECO:0000256" key="1">
    <source>
        <dbReference type="SAM" id="MobiDB-lite"/>
    </source>
</evidence>
<proteinExistence type="predicted"/>
<evidence type="ECO:0000256" key="2">
    <source>
        <dbReference type="SAM" id="Phobius"/>
    </source>
</evidence>
<name>A0A024U3T2_9STRA</name>
<evidence type="ECO:0000313" key="3">
    <source>
        <dbReference type="EMBL" id="ETW01081.1"/>
    </source>
</evidence>
<dbReference type="AlphaFoldDB" id="A0A024U3T2"/>
<dbReference type="VEuPathDB" id="FungiDB:H310_06704"/>
<feature type="transmembrane region" description="Helical" evidence="2">
    <location>
        <begin position="49"/>
        <end position="67"/>
    </location>
</feature>
<dbReference type="OrthoDB" id="71484at2759"/>
<sequence>MQSLLRSFHDDDDSSSAVYSEPKGNLGRGLLDGDSSTSSYYQSRGHTRMIWVGGLLVCLAMVPLVLWPSKHDSLSITTVADDLNAQPVQTANRFRPEVGDDDFKFTNMDADVQEHQVVGELALTDETNGPEQIEPTTKVATTLVPVDLVPIVTSLDEIPTVPTLTTIPIIDGEGSTSGIGAPHRKPITFPPQCSDADQQALLANDPVSEACRTAYKLLALEEGGKALISRRETSVLLPLDGYPSECTVDEIAAVETAAGDIHSALVTPECARAYTAAREAQLHLHLQALEEEVTQIRDELAQSTDP</sequence>
<dbReference type="GeneID" id="20083754"/>
<keyword evidence="2" id="KW-1133">Transmembrane helix</keyword>
<organism evidence="3">
    <name type="scientific">Aphanomyces invadans</name>
    <dbReference type="NCBI Taxonomy" id="157072"/>
    <lineage>
        <taxon>Eukaryota</taxon>
        <taxon>Sar</taxon>
        <taxon>Stramenopiles</taxon>
        <taxon>Oomycota</taxon>
        <taxon>Saprolegniomycetes</taxon>
        <taxon>Saprolegniales</taxon>
        <taxon>Verrucalvaceae</taxon>
        <taxon>Aphanomyces</taxon>
    </lineage>
</organism>
<feature type="region of interest" description="Disordered" evidence="1">
    <location>
        <begin position="1"/>
        <end position="38"/>
    </location>
</feature>
<protein>
    <recommendedName>
        <fullName evidence="4">Transmembrane protein</fullName>
    </recommendedName>
</protein>
<keyword evidence="2" id="KW-0472">Membrane</keyword>
<evidence type="ECO:0008006" key="4">
    <source>
        <dbReference type="Google" id="ProtNLM"/>
    </source>
</evidence>
<reference evidence="3" key="1">
    <citation type="submission" date="2013-12" db="EMBL/GenBank/DDBJ databases">
        <title>The Genome Sequence of Aphanomyces invadans NJM9701.</title>
        <authorList>
            <consortium name="The Broad Institute Genomics Platform"/>
            <person name="Russ C."/>
            <person name="Tyler B."/>
            <person name="van West P."/>
            <person name="Dieguez-Uribeondo J."/>
            <person name="Young S.K."/>
            <person name="Zeng Q."/>
            <person name="Gargeya S."/>
            <person name="Fitzgerald M."/>
            <person name="Abouelleil A."/>
            <person name="Alvarado L."/>
            <person name="Chapman S.B."/>
            <person name="Gainer-Dewar J."/>
            <person name="Goldberg J."/>
            <person name="Griggs A."/>
            <person name="Gujja S."/>
            <person name="Hansen M."/>
            <person name="Howarth C."/>
            <person name="Imamovic A."/>
            <person name="Ireland A."/>
            <person name="Larimer J."/>
            <person name="McCowan C."/>
            <person name="Murphy C."/>
            <person name="Pearson M."/>
            <person name="Poon T.W."/>
            <person name="Priest M."/>
            <person name="Roberts A."/>
            <person name="Saif S."/>
            <person name="Shea T."/>
            <person name="Sykes S."/>
            <person name="Wortman J."/>
            <person name="Nusbaum C."/>
            <person name="Birren B."/>
        </authorList>
    </citation>
    <scope>NUCLEOTIDE SEQUENCE [LARGE SCALE GENOMIC DNA]</scope>
    <source>
        <strain evidence="3">NJM9701</strain>
    </source>
</reference>
<accession>A0A024U3T2</accession>
<dbReference type="EMBL" id="KI913963">
    <property type="protein sequence ID" value="ETW01081.1"/>
    <property type="molecule type" value="Genomic_DNA"/>
</dbReference>
<dbReference type="RefSeq" id="XP_008870079.1">
    <property type="nucleotide sequence ID" value="XM_008871857.1"/>
</dbReference>
<keyword evidence="2" id="KW-0812">Transmembrane</keyword>
<gene>
    <name evidence="3" type="ORF">H310_06704</name>
</gene>